<evidence type="ECO:0000256" key="3">
    <source>
        <dbReference type="ARBA" id="ARBA00022989"/>
    </source>
</evidence>
<evidence type="ECO:0000313" key="7">
    <source>
        <dbReference type="EMBL" id="KAJ6438622.1"/>
    </source>
</evidence>
<keyword evidence="4 6" id="KW-0472">Membrane</keyword>
<dbReference type="GO" id="GO:0045332">
    <property type="term" value="P:phospholipid translocation"/>
    <property type="evidence" value="ECO:0007669"/>
    <property type="project" value="TreeGrafter"/>
</dbReference>
<feature type="transmembrane region" description="Helical" evidence="6">
    <location>
        <begin position="91"/>
        <end position="109"/>
    </location>
</feature>
<organism evidence="7 8">
    <name type="scientific">Purpureocillium lavendulum</name>
    <dbReference type="NCBI Taxonomy" id="1247861"/>
    <lineage>
        <taxon>Eukaryota</taxon>
        <taxon>Fungi</taxon>
        <taxon>Dikarya</taxon>
        <taxon>Ascomycota</taxon>
        <taxon>Pezizomycotina</taxon>
        <taxon>Sordariomycetes</taxon>
        <taxon>Hypocreomycetidae</taxon>
        <taxon>Hypocreales</taxon>
        <taxon>Ophiocordycipitaceae</taxon>
        <taxon>Purpureocillium</taxon>
    </lineage>
</organism>
<dbReference type="Proteomes" id="UP001163105">
    <property type="component" value="Unassembled WGS sequence"/>
</dbReference>
<feature type="transmembrane region" description="Helical" evidence="6">
    <location>
        <begin position="183"/>
        <end position="202"/>
    </location>
</feature>
<evidence type="ECO:0000256" key="2">
    <source>
        <dbReference type="ARBA" id="ARBA00022692"/>
    </source>
</evidence>
<accession>A0AB34FHP2</accession>
<comment type="caution">
    <text evidence="7">The sequence shown here is derived from an EMBL/GenBank/DDBJ whole genome shotgun (WGS) entry which is preliminary data.</text>
</comment>
<dbReference type="PANTHER" id="PTHR14856:SF9">
    <property type="entry name" value="PQ-LOOP REPEAT-CONTAINING PROTEIN 1"/>
    <property type="match status" value="1"/>
</dbReference>
<dbReference type="Pfam" id="PF04193">
    <property type="entry name" value="PQ-loop"/>
    <property type="match status" value="1"/>
</dbReference>
<dbReference type="GO" id="GO:0005829">
    <property type="term" value="C:cytosol"/>
    <property type="evidence" value="ECO:0007669"/>
    <property type="project" value="GOC"/>
</dbReference>
<proteinExistence type="predicted"/>
<feature type="transmembrane region" description="Helical" evidence="6">
    <location>
        <begin position="214"/>
        <end position="234"/>
    </location>
</feature>
<gene>
    <name evidence="7" type="primary">PQLC1</name>
    <name evidence="7" type="ORF">O9K51_09216</name>
</gene>
<dbReference type="InterPro" id="IPR006603">
    <property type="entry name" value="PQ-loop_rpt"/>
</dbReference>
<dbReference type="Gene3D" id="1.20.1280.290">
    <property type="match status" value="2"/>
</dbReference>
<feature type="region of interest" description="Disordered" evidence="5">
    <location>
        <begin position="280"/>
        <end position="311"/>
    </location>
</feature>
<evidence type="ECO:0000256" key="1">
    <source>
        <dbReference type="ARBA" id="ARBA00004141"/>
    </source>
</evidence>
<keyword evidence="3 6" id="KW-1133">Transmembrane helix</keyword>
<dbReference type="FunFam" id="1.20.1280.290:FF:000005">
    <property type="entry name" value="PQ-loop repeat-containing protein 1"/>
    <property type="match status" value="1"/>
</dbReference>
<evidence type="ECO:0000313" key="8">
    <source>
        <dbReference type="Proteomes" id="UP001163105"/>
    </source>
</evidence>
<evidence type="ECO:0000256" key="4">
    <source>
        <dbReference type="ARBA" id="ARBA00023136"/>
    </source>
</evidence>
<dbReference type="InterPro" id="IPR052241">
    <property type="entry name" value="SLC66/Scramblase_ANY1"/>
</dbReference>
<name>A0AB34FHP2_9HYPO</name>
<evidence type="ECO:0000256" key="6">
    <source>
        <dbReference type="SAM" id="Phobius"/>
    </source>
</evidence>
<feature type="transmembrane region" description="Helical" evidence="6">
    <location>
        <begin position="25"/>
        <end position="47"/>
    </location>
</feature>
<reference evidence="7" key="1">
    <citation type="submission" date="2023-01" db="EMBL/GenBank/DDBJ databases">
        <title>The growth and conidiation of Purpureocillium lavendulum are regulated by nitrogen source and histone H3K14 acetylation.</title>
        <authorList>
            <person name="Tang P."/>
            <person name="Han J."/>
            <person name="Zhang C."/>
            <person name="Tang P."/>
            <person name="Qi F."/>
            <person name="Zhang K."/>
            <person name="Liang L."/>
        </authorList>
    </citation>
    <scope>NUCLEOTIDE SEQUENCE</scope>
    <source>
        <strain evidence="7">YMF1.00683</strain>
    </source>
</reference>
<comment type="subcellular location">
    <subcellularLocation>
        <location evidence="1">Membrane</location>
        <topology evidence="1">Multi-pass membrane protein</topology>
    </subcellularLocation>
</comment>
<protein>
    <submittedName>
        <fullName evidence="7">PQ loop repeat protein</fullName>
    </submittedName>
</protein>
<feature type="transmembrane region" description="Helical" evidence="6">
    <location>
        <begin position="59"/>
        <end position="79"/>
    </location>
</feature>
<dbReference type="GO" id="GO:0005768">
    <property type="term" value="C:endosome"/>
    <property type="evidence" value="ECO:0007669"/>
    <property type="project" value="TreeGrafter"/>
</dbReference>
<feature type="transmembrane region" description="Helical" evidence="6">
    <location>
        <begin position="155"/>
        <end position="177"/>
    </location>
</feature>
<dbReference type="EMBL" id="JAQHRD010000008">
    <property type="protein sequence ID" value="KAJ6438622.1"/>
    <property type="molecule type" value="Genomic_DNA"/>
</dbReference>
<dbReference type="GO" id="GO:0042147">
    <property type="term" value="P:retrograde transport, endosome to Golgi"/>
    <property type="evidence" value="ECO:0007669"/>
    <property type="project" value="TreeGrafter"/>
</dbReference>
<dbReference type="GO" id="GO:0005802">
    <property type="term" value="C:trans-Golgi network"/>
    <property type="evidence" value="ECO:0007669"/>
    <property type="project" value="TreeGrafter"/>
</dbReference>
<dbReference type="PANTHER" id="PTHR14856">
    <property type="entry name" value="PQ-LOOP REPEAT-CONTAINING PROTEIN 1-LIKE PROTEIN"/>
    <property type="match status" value="1"/>
</dbReference>
<keyword evidence="8" id="KW-1185">Reference proteome</keyword>
<evidence type="ECO:0000256" key="5">
    <source>
        <dbReference type="SAM" id="MobiDB-lite"/>
    </source>
</evidence>
<dbReference type="GO" id="GO:0016020">
    <property type="term" value="C:membrane"/>
    <property type="evidence" value="ECO:0007669"/>
    <property type="project" value="UniProtKB-SubCell"/>
</dbReference>
<sequence>MASLSEQSQSKETAADLDKWPKMSWLTNCTGYIAPFFIIMSPILSYGDQALSMHRTKSSAGFSLDIPLIMLIASFFRIFYWPGARFDTSLLVQSLIMVGMQLVLLKIALDHRPAPSTKGGEGSLPFSGVQQDGLFAAQRPYSFWQWRSHKPYWQFLVYLLAGLVVCELVLAPLPPLYSTYSVLIGYIGLSVEATLPIPQLLANSQSKSCKGFRLSLLVAWIGGDAMKVFWFFTATTEIPVAFKVCGLFQAACDCLLGVQYLMYGEGEEIIKEHPMEEGQWSSAYKPGHNRPHSRSLSPSRRPGLFTDSEVD</sequence>
<dbReference type="AlphaFoldDB" id="A0AB34FHP2"/>
<keyword evidence="2 6" id="KW-0812">Transmembrane</keyword>